<evidence type="ECO:0000256" key="1">
    <source>
        <dbReference type="SAM" id="MobiDB-lite"/>
    </source>
</evidence>
<feature type="region of interest" description="Disordered" evidence="1">
    <location>
        <begin position="58"/>
        <end position="82"/>
    </location>
</feature>
<accession>A0A0E0PPU6</accession>
<dbReference type="HOGENOM" id="CLU_2076959_0_0_1"/>
<evidence type="ECO:0000313" key="2">
    <source>
        <dbReference type="EnsemblPlants" id="ORUFI05G23790.1"/>
    </source>
</evidence>
<dbReference type="STRING" id="4529.A0A0E0PPU6"/>
<reference evidence="2" key="2">
    <citation type="submission" date="2015-06" db="UniProtKB">
        <authorList>
            <consortium name="EnsemblPlants"/>
        </authorList>
    </citation>
    <scope>IDENTIFICATION</scope>
</reference>
<reference evidence="3" key="1">
    <citation type="submission" date="2013-06" db="EMBL/GenBank/DDBJ databases">
        <authorList>
            <person name="Zhao Q."/>
        </authorList>
    </citation>
    <scope>NUCLEOTIDE SEQUENCE</scope>
    <source>
        <strain evidence="3">cv. W1943</strain>
    </source>
</reference>
<evidence type="ECO:0000313" key="3">
    <source>
        <dbReference type="Proteomes" id="UP000008022"/>
    </source>
</evidence>
<feature type="region of interest" description="Disordered" evidence="1">
    <location>
        <begin position="18"/>
        <end position="43"/>
    </location>
</feature>
<keyword evidence="3" id="KW-1185">Reference proteome</keyword>
<name>A0A0E0PPU6_ORYRU</name>
<feature type="compositionally biased region" description="Low complexity" evidence="1">
    <location>
        <begin position="65"/>
        <end position="74"/>
    </location>
</feature>
<dbReference type="Gramene" id="ORUFI05G23790.1">
    <property type="protein sequence ID" value="ORUFI05G23790.1"/>
    <property type="gene ID" value="ORUFI05G23790"/>
</dbReference>
<dbReference type="Proteomes" id="UP000008022">
    <property type="component" value="Unassembled WGS sequence"/>
</dbReference>
<feature type="compositionally biased region" description="Basic and acidic residues" evidence="1">
    <location>
        <begin position="20"/>
        <end position="39"/>
    </location>
</feature>
<organism evidence="2 3">
    <name type="scientific">Oryza rufipogon</name>
    <name type="common">Brownbeard rice</name>
    <name type="synonym">Asian wild rice</name>
    <dbReference type="NCBI Taxonomy" id="4529"/>
    <lineage>
        <taxon>Eukaryota</taxon>
        <taxon>Viridiplantae</taxon>
        <taxon>Streptophyta</taxon>
        <taxon>Embryophyta</taxon>
        <taxon>Tracheophyta</taxon>
        <taxon>Spermatophyta</taxon>
        <taxon>Magnoliopsida</taxon>
        <taxon>Liliopsida</taxon>
        <taxon>Poales</taxon>
        <taxon>Poaceae</taxon>
        <taxon>BOP clade</taxon>
        <taxon>Oryzoideae</taxon>
        <taxon>Oryzeae</taxon>
        <taxon>Oryzinae</taxon>
        <taxon>Oryza</taxon>
    </lineage>
</organism>
<proteinExistence type="predicted"/>
<dbReference type="AlphaFoldDB" id="A0A0E0PPU6"/>
<sequence length="118" mass="13362">MDGRDFIAGRSRCAWQVGAGRREAEEEERGKAARSFREKEEEEEKKIKLRQFVRSPLLPAPIAAPRPAASSPARDPLRVASRRRRDRGIVPSIGFHGELPIWISDPISACSWLLDWSI</sequence>
<dbReference type="EnsemblPlants" id="ORUFI05G23790.1">
    <property type="protein sequence ID" value="ORUFI05G23790.1"/>
    <property type="gene ID" value="ORUFI05G23790"/>
</dbReference>
<protein>
    <submittedName>
        <fullName evidence="2">Uncharacterized protein</fullName>
    </submittedName>
</protein>